<evidence type="ECO:0000259" key="1">
    <source>
        <dbReference type="Pfam" id="PF10026"/>
    </source>
</evidence>
<reference evidence="2" key="1">
    <citation type="submission" date="2022-08" db="EMBL/GenBank/DDBJ databases">
        <title>Alicyclobacillus dauci DSM2870, complete genome.</title>
        <authorList>
            <person name="Wang Q."/>
            <person name="Cai R."/>
            <person name="Wang Z."/>
        </authorList>
    </citation>
    <scope>NUCLEOTIDE SEQUENCE</scope>
    <source>
        <strain evidence="2">DSM 28700</strain>
    </source>
</reference>
<dbReference type="RefSeq" id="WP_268043381.1">
    <property type="nucleotide sequence ID" value="NZ_CP104064.1"/>
</dbReference>
<dbReference type="Proteomes" id="UP001164803">
    <property type="component" value="Chromosome"/>
</dbReference>
<protein>
    <submittedName>
        <fullName evidence="2">DUF2268 domain-containing protein</fullName>
    </submittedName>
</protein>
<organism evidence="2 3">
    <name type="scientific">Alicyclobacillus dauci</name>
    <dbReference type="NCBI Taxonomy" id="1475485"/>
    <lineage>
        <taxon>Bacteria</taxon>
        <taxon>Bacillati</taxon>
        <taxon>Bacillota</taxon>
        <taxon>Bacilli</taxon>
        <taxon>Bacillales</taxon>
        <taxon>Alicyclobacillaceae</taxon>
        <taxon>Alicyclobacillus</taxon>
    </lineage>
</organism>
<dbReference type="InterPro" id="IPR018728">
    <property type="entry name" value="DUF2268"/>
</dbReference>
<dbReference type="EMBL" id="CP104064">
    <property type="protein sequence ID" value="WAH36077.1"/>
    <property type="molecule type" value="Genomic_DNA"/>
</dbReference>
<name>A0ABY6YZR4_9BACL</name>
<dbReference type="Pfam" id="PF10026">
    <property type="entry name" value="DUF2268"/>
    <property type="match status" value="1"/>
</dbReference>
<evidence type="ECO:0000313" key="2">
    <source>
        <dbReference type="EMBL" id="WAH36077.1"/>
    </source>
</evidence>
<accession>A0ABY6YZR4</accession>
<keyword evidence="3" id="KW-1185">Reference proteome</keyword>
<gene>
    <name evidence="2" type="ORF">NZD86_17740</name>
</gene>
<evidence type="ECO:0000313" key="3">
    <source>
        <dbReference type="Proteomes" id="UP001164803"/>
    </source>
</evidence>
<sequence>MIEWKWLYRDSISALRTSSRKNWFDLFVRQYIHQHWDLLYSIHFKPKGYKEKADVLSRIKSVGYERYTQVASCIGGDLSEFERNLQRNTQGLLKRLNVSDTEQEIYVITGLDATNIYTTSYQNRSVTVLCLEAAGGRLSDLELLVSHECHHFARQAKVNHNIFEASIHERLVTEGLASCFSEEVQPGRPVHEYCYVPETTVEWVVQNSDRIQEILAQLPESEAMNLLFSRRPTSVLVEEVPSRTGYVYGYQLVKHFLEESGITAQSAADVPWMDVFPSYRAPFSACVSH</sequence>
<proteinExistence type="predicted"/>
<feature type="domain" description="DUF2268" evidence="1">
    <location>
        <begin position="132"/>
        <end position="271"/>
    </location>
</feature>